<dbReference type="GO" id="GO:0030272">
    <property type="term" value="F:5-formyltetrahydrofolate cyclo-ligase activity"/>
    <property type="evidence" value="ECO:0007669"/>
    <property type="project" value="UniProtKB-EC"/>
</dbReference>
<dbReference type="Pfam" id="PF01812">
    <property type="entry name" value="5-FTHF_cyc-lig"/>
    <property type="match status" value="1"/>
</dbReference>
<dbReference type="InterPro" id="IPR037171">
    <property type="entry name" value="NagB/RpiA_transferase-like"/>
</dbReference>
<gene>
    <name evidence="6" type="ORF">GOARA_056_02020</name>
</gene>
<dbReference type="NCBIfam" id="TIGR02727">
    <property type="entry name" value="MTHFS_bact"/>
    <property type="match status" value="1"/>
</dbReference>
<dbReference type="Gene3D" id="3.40.50.10420">
    <property type="entry name" value="NagB/RpiA/CoA transferase-like"/>
    <property type="match status" value="1"/>
</dbReference>
<evidence type="ECO:0000313" key="6">
    <source>
        <dbReference type="EMBL" id="GAB10454.1"/>
    </source>
</evidence>
<evidence type="ECO:0000256" key="5">
    <source>
        <dbReference type="RuleBase" id="RU361279"/>
    </source>
</evidence>
<feature type="binding site" evidence="4">
    <location>
        <begin position="135"/>
        <end position="143"/>
    </location>
    <ligand>
        <name>ATP</name>
        <dbReference type="ChEBI" id="CHEBI:30616"/>
    </ligand>
</feature>
<dbReference type="RefSeq" id="WP_007322529.1">
    <property type="nucleotide sequence ID" value="NZ_BAEE01000056.1"/>
</dbReference>
<evidence type="ECO:0000256" key="4">
    <source>
        <dbReference type="PIRSR" id="PIRSR006806-1"/>
    </source>
</evidence>
<organism evidence="6 7">
    <name type="scientific">Gordonia araii NBRC 100433</name>
    <dbReference type="NCBI Taxonomy" id="1073574"/>
    <lineage>
        <taxon>Bacteria</taxon>
        <taxon>Bacillati</taxon>
        <taxon>Actinomycetota</taxon>
        <taxon>Actinomycetes</taxon>
        <taxon>Mycobacteriales</taxon>
        <taxon>Gordoniaceae</taxon>
        <taxon>Gordonia</taxon>
    </lineage>
</organism>
<dbReference type="AlphaFoldDB" id="G7H3M9"/>
<dbReference type="InterPro" id="IPR024185">
    <property type="entry name" value="FTHF_cligase-like_sf"/>
</dbReference>
<evidence type="ECO:0000256" key="3">
    <source>
        <dbReference type="ARBA" id="ARBA00022840"/>
    </source>
</evidence>
<dbReference type="GO" id="GO:0005524">
    <property type="term" value="F:ATP binding"/>
    <property type="evidence" value="ECO:0007669"/>
    <property type="project" value="UniProtKB-KW"/>
</dbReference>
<keyword evidence="6" id="KW-0436">Ligase</keyword>
<sequence>MSKQEVRGRLRAHRERLSVFDVESAAVNLAEWMYRLPMAVDEGATIACYLPVGSEPGSDAMLDALVDQGYRVIVPVVPDGDPQPLRWAVYSPSAPLETRRWGLAEPTSPSLGPGALAEASVVFVPALAVARDGARLGRGAGYYDRSLPLSRAVRIGVVYDHELVDELPTEPTDVPMEWALTPEAGFTRLD</sequence>
<comment type="similarity">
    <text evidence="1 5">Belongs to the 5-formyltetrahydrofolate cyclo-ligase family.</text>
</comment>
<comment type="cofactor">
    <cofactor evidence="5">
        <name>Mg(2+)</name>
        <dbReference type="ChEBI" id="CHEBI:18420"/>
    </cofactor>
</comment>
<keyword evidence="7" id="KW-1185">Reference proteome</keyword>
<proteinExistence type="inferred from homology"/>
<dbReference type="GO" id="GO:0035999">
    <property type="term" value="P:tetrahydrofolate interconversion"/>
    <property type="evidence" value="ECO:0007669"/>
    <property type="project" value="TreeGrafter"/>
</dbReference>
<comment type="catalytic activity">
    <reaction evidence="5">
        <text>(6S)-5-formyl-5,6,7,8-tetrahydrofolate + ATP = (6R)-5,10-methenyltetrahydrofolate + ADP + phosphate</text>
        <dbReference type="Rhea" id="RHEA:10488"/>
        <dbReference type="ChEBI" id="CHEBI:30616"/>
        <dbReference type="ChEBI" id="CHEBI:43474"/>
        <dbReference type="ChEBI" id="CHEBI:57455"/>
        <dbReference type="ChEBI" id="CHEBI:57457"/>
        <dbReference type="ChEBI" id="CHEBI:456216"/>
        <dbReference type="EC" id="6.3.3.2"/>
    </reaction>
</comment>
<dbReference type="InterPro" id="IPR002698">
    <property type="entry name" value="FTHF_cligase"/>
</dbReference>
<reference evidence="6 7" key="1">
    <citation type="submission" date="2011-11" db="EMBL/GenBank/DDBJ databases">
        <title>Whole genome shotgun sequence of Gordonia araii NBRC 100433.</title>
        <authorList>
            <person name="Yoshida Y."/>
            <person name="Hosoyama A."/>
            <person name="Tsuchikane K."/>
            <person name="Katsumata H."/>
            <person name="Yamazaki S."/>
            <person name="Fujita N."/>
        </authorList>
    </citation>
    <scope>NUCLEOTIDE SEQUENCE [LARGE SCALE GENOMIC DNA]</scope>
    <source>
        <strain evidence="6 7">NBRC 100433</strain>
    </source>
</reference>
<keyword evidence="2 4" id="KW-0547">Nucleotide-binding</keyword>
<dbReference type="EMBL" id="BAEE01000056">
    <property type="protein sequence ID" value="GAB10454.1"/>
    <property type="molecule type" value="Genomic_DNA"/>
</dbReference>
<evidence type="ECO:0000256" key="2">
    <source>
        <dbReference type="ARBA" id="ARBA00022741"/>
    </source>
</evidence>
<feature type="binding site" evidence="4">
    <location>
        <position position="55"/>
    </location>
    <ligand>
        <name>substrate</name>
    </ligand>
</feature>
<dbReference type="SUPFAM" id="SSF100950">
    <property type="entry name" value="NagB/RpiA/CoA transferase-like"/>
    <property type="match status" value="1"/>
</dbReference>
<protein>
    <recommendedName>
        <fullName evidence="5">5-formyltetrahydrofolate cyclo-ligase</fullName>
        <ecNumber evidence="5">6.3.3.2</ecNumber>
    </recommendedName>
</protein>
<dbReference type="EC" id="6.3.3.2" evidence="5"/>
<feature type="binding site" evidence="4">
    <location>
        <position position="50"/>
    </location>
    <ligand>
        <name>substrate</name>
    </ligand>
</feature>
<accession>G7H3M9</accession>
<name>G7H3M9_9ACTN</name>
<dbReference type="OrthoDB" id="3242798at2"/>
<dbReference type="PANTHER" id="PTHR23407">
    <property type="entry name" value="ATPASE INHIBITOR/5-FORMYLTETRAHYDROFOLATE CYCLO-LIGASE"/>
    <property type="match status" value="1"/>
</dbReference>
<dbReference type="GO" id="GO:0046872">
    <property type="term" value="F:metal ion binding"/>
    <property type="evidence" value="ECO:0007669"/>
    <property type="project" value="UniProtKB-KW"/>
</dbReference>
<evidence type="ECO:0000256" key="1">
    <source>
        <dbReference type="ARBA" id="ARBA00010638"/>
    </source>
</evidence>
<feature type="binding site" evidence="4">
    <location>
        <begin position="3"/>
        <end position="7"/>
    </location>
    <ligand>
        <name>ATP</name>
        <dbReference type="ChEBI" id="CHEBI:30616"/>
    </ligand>
</feature>
<comment type="caution">
    <text evidence="6">The sequence shown here is derived from an EMBL/GenBank/DDBJ whole genome shotgun (WGS) entry which is preliminary data.</text>
</comment>
<keyword evidence="5" id="KW-0460">Magnesium</keyword>
<dbReference type="Proteomes" id="UP000035088">
    <property type="component" value="Unassembled WGS sequence"/>
</dbReference>
<evidence type="ECO:0000313" key="7">
    <source>
        <dbReference type="Proteomes" id="UP000035088"/>
    </source>
</evidence>
<keyword evidence="5" id="KW-0479">Metal-binding</keyword>
<dbReference type="STRING" id="1073574.GOARA_056_02020"/>
<dbReference type="PIRSF" id="PIRSF006806">
    <property type="entry name" value="FTHF_cligase"/>
    <property type="match status" value="1"/>
</dbReference>
<keyword evidence="3 4" id="KW-0067">ATP-binding</keyword>
<dbReference type="GO" id="GO:0009396">
    <property type="term" value="P:folic acid-containing compound biosynthetic process"/>
    <property type="evidence" value="ECO:0007669"/>
    <property type="project" value="TreeGrafter"/>
</dbReference>
<dbReference type="PANTHER" id="PTHR23407:SF1">
    <property type="entry name" value="5-FORMYLTETRAHYDROFOLATE CYCLO-LIGASE"/>
    <property type="match status" value="1"/>
</dbReference>